<accession>A0A397TUI2</accession>
<sequence length="125" mass="15135">MIEKREKKKYRTWQPNNTKKHPEKTKPPIKESKTRKKKKSKLIIEKKEKKEKKKEKPCRSRFVGDLFSRNFFKTTVNSSTTPQKPTTQTSQVNTRATKEEKNKTDWKEEKKIQKTTYRTPTRRHQ</sequence>
<evidence type="ECO:0000313" key="2">
    <source>
        <dbReference type="EMBL" id="RIB01772.1"/>
    </source>
</evidence>
<feature type="compositionally biased region" description="Basic residues" evidence="1">
    <location>
        <begin position="1"/>
        <end position="11"/>
    </location>
</feature>
<dbReference type="AlphaFoldDB" id="A0A397TUI2"/>
<keyword evidence="3" id="KW-1185">Reference proteome</keyword>
<evidence type="ECO:0000256" key="1">
    <source>
        <dbReference type="SAM" id="MobiDB-lite"/>
    </source>
</evidence>
<dbReference type="EMBL" id="QKWP01002946">
    <property type="protein sequence ID" value="RIB01772.1"/>
    <property type="molecule type" value="Genomic_DNA"/>
</dbReference>
<evidence type="ECO:0000313" key="3">
    <source>
        <dbReference type="Proteomes" id="UP000266673"/>
    </source>
</evidence>
<gene>
    <name evidence="2" type="ORF">C2G38_2229724</name>
</gene>
<feature type="compositionally biased region" description="Basic and acidic residues" evidence="1">
    <location>
        <begin position="96"/>
        <end position="112"/>
    </location>
</feature>
<organism evidence="2 3">
    <name type="scientific">Gigaspora rosea</name>
    <dbReference type="NCBI Taxonomy" id="44941"/>
    <lineage>
        <taxon>Eukaryota</taxon>
        <taxon>Fungi</taxon>
        <taxon>Fungi incertae sedis</taxon>
        <taxon>Mucoromycota</taxon>
        <taxon>Glomeromycotina</taxon>
        <taxon>Glomeromycetes</taxon>
        <taxon>Diversisporales</taxon>
        <taxon>Gigasporaceae</taxon>
        <taxon>Gigaspora</taxon>
    </lineage>
</organism>
<name>A0A397TUI2_9GLOM</name>
<dbReference type="Proteomes" id="UP000266673">
    <property type="component" value="Unassembled WGS sequence"/>
</dbReference>
<feature type="region of interest" description="Disordered" evidence="1">
    <location>
        <begin position="74"/>
        <end position="125"/>
    </location>
</feature>
<reference evidence="2 3" key="1">
    <citation type="submission" date="2018-06" db="EMBL/GenBank/DDBJ databases">
        <title>Comparative genomics reveals the genomic features of Rhizophagus irregularis, R. cerebriforme, R. diaphanum and Gigaspora rosea, and their symbiotic lifestyle signature.</title>
        <authorList>
            <person name="Morin E."/>
            <person name="San Clemente H."/>
            <person name="Chen E.C.H."/>
            <person name="De La Providencia I."/>
            <person name="Hainaut M."/>
            <person name="Kuo A."/>
            <person name="Kohler A."/>
            <person name="Murat C."/>
            <person name="Tang N."/>
            <person name="Roy S."/>
            <person name="Loubradou J."/>
            <person name="Henrissat B."/>
            <person name="Grigoriev I.V."/>
            <person name="Corradi N."/>
            <person name="Roux C."/>
            <person name="Martin F.M."/>
        </authorList>
    </citation>
    <scope>NUCLEOTIDE SEQUENCE [LARGE SCALE GENOMIC DNA]</scope>
    <source>
        <strain evidence="2 3">DAOM 194757</strain>
    </source>
</reference>
<feature type="compositionally biased region" description="Low complexity" evidence="1">
    <location>
        <begin position="78"/>
        <end position="91"/>
    </location>
</feature>
<feature type="region of interest" description="Disordered" evidence="1">
    <location>
        <begin position="1"/>
        <end position="59"/>
    </location>
</feature>
<proteinExistence type="predicted"/>
<comment type="caution">
    <text evidence="2">The sequence shown here is derived from an EMBL/GenBank/DDBJ whole genome shotgun (WGS) entry which is preliminary data.</text>
</comment>
<protein>
    <submittedName>
        <fullName evidence="2">Uncharacterized protein</fullName>
    </submittedName>
</protein>